<name>A0ABX5LJ80_9BACT</name>
<evidence type="ECO:0000313" key="1">
    <source>
        <dbReference type="EMBL" id="PWK94761.1"/>
    </source>
</evidence>
<dbReference type="EMBL" id="QGHD01000020">
    <property type="protein sequence ID" value="PWK94761.1"/>
    <property type="molecule type" value="Genomic_DNA"/>
</dbReference>
<gene>
    <name evidence="1" type="ORF">B0H50_1202</name>
</gene>
<sequence>MPFFGNIEKANACTISINPSFNEFRDSKGDILSDNKARLCSRKSLDKRDDEELSTDDAQKVYAACLNYFQNNPYKRWFNKINRFIQDIDSELSYYDSTLVHLDLVQWATEKKWSECKPIQKELLKICSPFLKELLDQKKFNIIFLNGQTVVNSFIEKISPLDEKEIVLKRDGKKATLYFGTYKGTRVVGWSRYLQSQISNEAVKELNQKVSKILKEINQ</sequence>
<keyword evidence="2" id="KW-1185">Reference proteome</keyword>
<organism evidence="1 2">
    <name type="scientific">Hallerella porci</name>
    <dbReference type="NCBI Taxonomy" id="1945871"/>
    <lineage>
        <taxon>Bacteria</taxon>
        <taxon>Pseudomonadati</taxon>
        <taxon>Fibrobacterota</taxon>
        <taxon>Fibrobacteria</taxon>
        <taxon>Fibrobacterales</taxon>
        <taxon>Fibrobacteraceae</taxon>
        <taxon>Hallerella</taxon>
    </lineage>
</organism>
<accession>A0ABX5LJ80</accession>
<dbReference type="Proteomes" id="UP000245523">
    <property type="component" value="Unassembled WGS sequence"/>
</dbReference>
<protein>
    <submittedName>
        <fullName evidence="1">Uncharacterized protein</fullName>
    </submittedName>
</protein>
<comment type="caution">
    <text evidence="1">The sequence shown here is derived from an EMBL/GenBank/DDBJ whole genome shotgun (WGS) entry which is preliminary data.</text>
</comment>
<reference evidence="1 2" key="1">
    <citation type="submission" date="2018-05" db="EMBL/GenBank/DDBJ databases">
        <title>Animal gut microbial communities from fecal samples from Wisconsin, USA.</title>
        <authorList>
            <person name="Neumann A."/>
        </authorList>
    </citation>
    <scope>NUCLEOTIDE SEQUENCE [LARGE SCALE GENOMIC DNA]</scope>
    <source>
        <strain evidence="1 2">UWS4</strain>
    </source>
</reference>
<proteinExistence type="predicted"/>
<evidence type="ECO:0000313" key="2">
    <source>
        <dbReference type="Proteomes" id="UP000245523"/>
    </source>
</evidence>